<evidence type="ECO:0000256" key="2">
    <source>
        <dbReference type="ARBA" id="ARBA00022723"/>
    </source>
</evidence>
<evidence type="ECO:0000256" key="9">
    <source>
        <dbReference type="PROSITE-ProRule" id="PRU00042"/>
    </source>
</evidence>
<evidence type="ECO:0000256" key="10">
    <source>
        <dbReference type="SAM" id="MobiDB-lite"/>
    </source>
</evidence>
<evidence type="ECO:0000256" key="6">
    <source>
        <dbReference type="ARBA" id="ARBA00023015"/>
    </source>
</evidence>
<dbReference type="PROSITE" id="PS50157">
    <property type="entry name" value="ZINC_FINGER_C2H2_2"/>
    <property type="match status" value="2"/>
</dbReference>
<keyword evidence="2" id="KW-0479">Metal-binding</keyword>
<keyword evidence="5" id="KW-0862">Zinc</keyword>
<organism evidence="12 13">
    <name type="scientific">Canna indica</name>
    <name type="common">Indian-shot</name>
    <dbReference type="NCBI Taxonomy" id="4628"/>
    <lineage>
        <taxon>Eukaryota</taxon>
        <taxon>Viridiplantae</taxon>
        <taxon>Streptophyta</taxon>
        <taxon>Embryophyta</taxon>
        <taxon>Tracheophyta</taxon>
        <taxon>Spermatophyta</taxon>
        <taxon>Magnoliopsida</taxon>
        <taxon>Liliopsida</taxon>
        <taxon>Zingiberales</taxon>
        <taxon>Cannaceae</taxon>
        <taxon>Canna</taxon>
    </lineage>
</organism>
<proteinExistence type="predicted"/>
<keyword evidence="6" id="KW-0805">Transcription regulation</keyword>
<dbReference type="GO" id="GO:0008270">
    <property type="term" value="F:zinc ion binding"/>
    <property type="evidence" value="ECO:0007669"/>
    <property type="project" value="UniProtKB-KW"/>
</dbReference>
<evidence type="ECO:0000256" key="7">
    <source>
        <dbReference type="ARBA" id="ARBA00023163"/>
    </source>
</evidence>
<dbReference type="PANTHER" id="PTHR26374:SF466">
    <property type="entry name" value="OS09G0122000 PROTEIN"/>
    <property type="match status" value="1"/>
</dbReference>
<feature type="region of interest" description="Disordered" evidence="10">
    <location>
        <begin position="77"/>
        <end position="97"/>
    </location>
</feature>
<dbReference type="SMART" id="SM00355">
    <property type="entry name" value="ZnF_C2H2"/>
    <property type="match status" value="2"/>
</dbReference>
<evidence type="ECO:0000256" key="4">
    <source>
        <dbReference type="ARBA" id="ARBA00022771"/>
    </source>
</evidence>
<keyword evidence="13" id="KW-1185">Reference proteome</keyword>
<reference evidence="12 13" key="1">
    <citation type="submission" date="2023-10" db="EMBL/GenBank/DDBJ databases">
        <title>Chromosome-scale genome assembly provides insights into flower coloration mechanisms of Canna indica.</title>
        <authorList>
            <person name="Li C."/>
        </authorList>
    </citation>
    <scope>NUCLEOTIDE SEQUENCE [LARGE SCALE GENOMIC DNA]</scope>
    <source>
        <tissue evidence="12">Flower</tissue>
    </source>
</reference>
<protein>
    <submittedName>
        <fullName evidence="12">Zinc finger protein ZAT5</fullName>
    </submittedName>
</protein>
<accession>A0AAQ3KFU7</accession>
<evidence type="ECO:0000313" key="12">
    <source>
        <dbReference type="EMBL" id="WOL07432.1"/>
    </source>
</evidence>
<keyword evidence="3" id="KW-0677">Repeat</keyword>
<dbReference type="SUPFAM" id="SSF57667">
    <property type="entry name" value="beta-beta-alpha zinc fingers"/>
    <property type="match status" value="1"/>
</dbReference>
<dbReference type="InterPro" id="IPR013087">
    <property type="entry name" value="Znf_C2H2_type"/>
</dbReference>
<feature type="domain" description="C2H2-type" evidence="11">
    <location>
        <begin position="118"/>
        <end position="145"/>
    </location>
</feature>
<evidence type="ECO:0000256" key="1">
    <source>
        <dbReference type="ARBA" id="ARBA00004123"/>
    </source>
</evidence>
<evidence type="ECO:0000256" key="8">
    <source>
        <dbReference type="ARBA" id="ARBA00023242"/>
    </source>
</evidence>
<comment type="subcellular location">
    <subcellularLocation>
        <location evidence="1">Nucleus</location>
    </subcellularLocation>
</comment>
<dbReference type="AlphaFoldDB" id="A0AAQ3KFU7"/>
<evidence type="ECO:0000259" key="11">
    <source>
        <dbReference type="PROSITE" id="PS50157"/>
    </source>
</evidence>
<dbReference type="Proteomes" id="UP001327560">
    <property type="component" value="Chromosome 5"/>
</dbReference>
<sequence>MEAAEEAMSSNSNELHLHSNYDGHLMQPPNAAAKGKRTKRLAADSSSASSTDHSYSITQEDEDMANCLMLLAQGRASMPKPETPTEEPATDSDDRSGLTEKFARRIPEAAVAATTTSYECKTCNKCFPSFQALGGHRAGHKKPKLAAMAAEEKKTALIEGVTLRASMNSLSTSFAGASQNNYYIKVNKIHECSLCGSEFSSGQALGGHMRRHRPAVISESQQGKKERSLQLLSLDLNLPAPSIDGEQSLPAAFAFTGEQRLLFSASSSALVGCHY</sequence>
<evidence type="ECO:0000256" key="3">
    <source>
        <dbReference type="ARBA" id="ARBA00022737"/>
    </source>
</evidence>
<feature type="region of interest" description="Disordered" evidence="10">
    <location>
        <begin position="1"/>
        <end position="59"/>
    </location>
</feature>
<keyword evidence="7" id="KW-0804">Transcription</keyword>
<feature type="compositionally biased region" description="Low complexity" evidence="10">
    <location>
        <begin position="43"/>
        <end position="56"/>
    </location>
</feature>
<keyword evidence="8" id="KW-0539">Nucleus</keyword>
<dbReference type="PROSITE" id="PS00028">
    <property type="entry name" value="ZINC_FINGER_C2H2_1"/>
    <property type="match status" value="2"/>
</dbReference>
<feature type="domain" description="C2H2-type" evidence="11">
    <location>
        <begin position="190"/>
        <end position="212"/>
    </location>
</feature>
<name>A0AAQ3KFU7_9LILI</name>
<gene>
    <name evidence="12" type="ORF">Cni_G16173</name>
</gene>
<evidence type="ECO:0000313" key="13">
    <source>
        <dbReference type="Proteomes" id="UP001327560"/>
    </source>
</evidence>
<dbReference type="InterPro" id="IPR036236">
    <property type="entry name" value="Znf_C2H2_sf"/>
</dbReference>
<evidence type="ECO:0000256" key="5">
    <source>
        <dbReference type="ARBA" id="ARBA00022833"/>
    </source>
</evidence>
<dbReference type="EMBL" id="CP136894">
    <property type="protein sequence ID" value="WOL07432.1"/>
    <property type="molecule type" value="Genomic_DNA"/>
</dbReference>
<dbReference type="PANTHER" id="PTHR26374">
    <property type="entry name" value="ZINC FINGER PROTEIN ZAT5"/>
    <property type="match status" value="1"/>
</dbReference>
<dbReference type="GO" id="GO:0005634">
    <property type="term" value="C:nucleus"/>
    <property type="evidence" value="ECO:0007669"/>
    <property type="project" value="UniProtKB-SubCell"/>
</dbReference>
<keyword evidence="4 9" id="KW-0863">Zinc-finger</keyword>
<dbReference type="Pfam" id="PF13912">
    <property type="entry name" value="zf-C2H2_6"/>
    <property type="match status" value="2"/>
</dbReference>
<dbReference type="Gene3D" id="3.30.160.60">
    <property type="entry name" value="Classic Zinc Finger"/>
    <property type="match status" value="1"/>
</dbReference>